<dbReference type="Proteomes" id="UP000670092">
    <property type="component" value="Unassembled WGS sequence"/>
</dbReference>
<gene>
    <name evidence="1" type="ORF">I7I52_07378</name>
</gene>
<dbReference type="VEuPathDB" id="FungiDB:I7I52_07378"/>
<sequence length="84" mass="9811">MLQYHTGSTPQRSRIRCDRLKDRQCGDFDQSAHSSRHKWVSSGSECPGSNCRSAILDTFFRDTNLPLFSTVIRAIYRMSWTRWP</sequence>
<name>A0A8H7YI57_AJECA</name>
<dbReference type="OrthoDB" id="10542743at2759"/>
<organism evidence="1 2">
    <name type="scientific">Ajellomyces capsulatus</name>
    <name type="common">Darling's disease fungus</name>
    <name type="synonym">Histoplasma capsulatum</name>
    <dbReference type="NCBI Taxonomy" id="5037"/>
    <lineage>
        <taxon>Eukaryota</taxon>
        <taxon>Fungi</taxon>
        <taxon>Dikarya</taxon>
        <taxon>Ascomycota</taxon>
        <taxon>Pezizomycotina</taxon>
        <taxon>Eurotiomycetes</taxon>
        <taxon>Eurotiomycetidae</taxon>
        <taxon>Onygenales</taxon>
        <taxon>Ajellomycetaceae</taxon>
        <taxon>Histoplasma</taxon>
    </lineage>
</organism>
<protein>
    <submittedName>
        <fullName evidence="1">Uncharacterized protein</fullName>
    </submittedName>
</protein>
<dbReference type="AlphaFoldDB" id="A0A8H7YI57"/>
<accession>A0A8H7YI57</accession>
<evidence type="ECO:0000313" key="1">
    <source>
        <dbReference type="EMBL" id="KAG5290378.1"/>
    </source>
</evidence>
<evidence type="ECO:0000313" key="2">
    <source>
        <dbReference type="Proteomes" id="UP000670092"/>
    </source>
</evidence>
<proteinExistence type="predicted"/>
<dbReference type="EMBL" id="JAEVHI010000005">
    <property type="protein sequence ID" value="KAG5290378.1"/>
    <property type="molecule type" value="Genomic_DNA"/>
</dbReference>
<comment type="caution">
    <text evidence="1">The sequence shown here is derived from an EMBL/GenBank/DDBJ whole genome shotgun (WGS) entry which is preliminary data.</text>
</comment>
<reference evidence="1 2" key="1">
    <citation type="submission" date="2021-01" db="EMBL/GenBank/DDBJ databases">
        <title>Chromosome-level genome assembly of a human fungal pathogen reveals clustering of transcriptionally co-regulated genes.</title>
        <authorList>
            <person name="Voorhies M."/>
            <person name="Cohen S."/>
            <person name="Shea T.P."/>
            <person name="Petrus S."/>
            <person name="Munoz J.F."/>
            <person name="Poplawski S."/>
            <person name="Goldman W.E."/>
            <person name="Michael T."/>
            <person name="Cuomo C.A."/>
            <person name="Sil A."/>
            <person name="Beyhan S."/>
        </authorList>
    </citation>
    <scope>NUCLEOTIDE SEQUENCE [LARGE SCALE GENOMIC DNA]</scope>
    <source>
        <strain evidence="1 2">G184AR</strain>
    </source>
</reference>